<dbReference type="EMBL" id="JAKOGI010001466">
    <property type="protein sequence ID" value="KAJ8425483.1"/>
    <property type="molecule type" value="Genomic_DNA"/>
</dbReference>
<dbReference type="AlphaFoldDB" id="A0A9Q1GVS7"/>
<evidence type="ECO:0000256" key="1">
    <source>
        <dbReference type="SAM" id="MobiDB-lite"/>
    </source>
</evidence>
<dbReference type="OrthoDB" id="693469at2759"/>
<name>A0A9Q1GVS7_9CARY</name>
<evidence type="ECO:0000313" key="2">
    <source>
        <dbReference type="EMBL" id="KAJ8425483.1"/>
    </source>
</evidence>
<reference evidence="2" key="1">
    <citation type="submission" date="2022-04" db="EMBL/GenBank/DDBJ databases">
        <title>Carnegiea gigantea Genome sequencing and assembly v2.</title>
        <authorList>
            <person name="Copetti D."/>
            <person name="Sanderson M.J."/>
            <person name="Burquez A."/>
            <person name="Wojciechowski M.F."/>
        </authorList>
    </citation>
    <scope>NUCLEOTIDE SEQUENCE</scope>
    <source>
        <strain evidence="2">SGP5-SGP5p</strain>
        <tissue evidence="2">Aerial part</tissue>
    </source>
</reference>
<evidence type="ECO:0000313" key="3">
    <source>
        <dbReference type="Proteomes" id="UP001153076"/>
    </source>
</evidence>
<keyword evidence="3" id="KW-1185">Reference proteome</keyword>
<organism evidence="2 3">
    <name type="scientific">Carnegiea gigantea</name>
    <dbReference type="NCBI Taxonomy" id="171969"/>
    <lineage>
        <taxon>Eukaryota</taxon>
        <taxon>Viridiplantae</taxon>
        <taxon>Streptophyta</taxon>
        <taxon>Embryophyta</taxon>
        <taxon>Tracheophyta</taxon>
        <taxon>Spermatophyta</taxon>
        <taxon>Magnoliopsida</taxon>
        <taxon>eudicotyledons</taxon>
        <taxon>Gunneridae</taxon>
        <taxon>Pentapetalae</taxon>
        <taxon>Caryophyllales</taxon>
        <taxon>Cactineae</taxon>
        <taxon>Cactaceae</taxon>
        <taxon>Cactoideae</taxon>
        <taxon>Echinocereeae</taxon>
        <taxon>Carnegiea</taxon>
    </lineage>
</organism>
<protein>
    <submittedName>
        <fullName evidence="2">Uncharacterized protein</fullName>
    </submittedName>
</protein>
<comment type="caution">
    <text evidence="2">The sequence shown here is derived from an EMBL/GenBank/DDBJ whole genome shotgun (WGS) entry which is preliminary data.</text>
</comment>
<sequence>MGKKRSQPALSLLGHEQQEEKGVNAYWAVKISPTGGTLGPAHAKRKDKKENANKSTDEVEATMHTGFGGFLSVRTSTIPKDLATWLFENFDPASNTLKLSDNRKLQITKKDVHTALEIPMGQLEVQVASICKPTNEYNSLLKQWRTRWNLGRIGTPKVGKMVE</sequence>
<feature type="region of interest" description="Disordered" evidence="1">
    <location>
        <begin position="34"/>
        <end position="56"/>
    </location>
</feature>
<accession>A0A9Q1GVS7</accession>
<dbReference type="Proteomes" id="UP001153076">
    <property type="component" value="Unassembled WGS sequence"/>
</dbReference>
<proteinExistence type="predicted"/>
<gene>
    <name evidence="2" type="ORF">Cgig2_023899</name>
</gene>